<feature type="binding site" evidence="9">
    <location>
        <position position="219"/>
    </location>
    <ligand>
        <name>Mn(2+)</name>
        <dbReference type="ChEBI" id="CHEBI:29035"/>
    </ligand>
</feature>
<feature type="domain" description="DXP reductoisomerase C-terminal" evidence="12">
    <location>
        <begin position="259"/>
        <end position="376"/>
    </location>
</feature>
<comment type="pathway">
    <text evidence="1 9">Isoprenoid biosynthesis; isopentenyl diphosphate biosynthesis via DXP pathway; isopentenyl diphosphate from 1-deoxy-D-xylulose 5-phosphate: step 1/6.</text>
</comment>
<keyword evidence="4 9" id="KW-0521">NADP</keyword>
<feature type="binding site" evidence="9">
    <location>
        <position position="11"/>
    </location>
    <ligand>
        <name>NADPH</name>
        <dbReference type="ChEBI" id="CHEBI:57783"/>
    </ligand>
</feature>
<evidence type="ECO:0000256" key="6">
    <source>
        <dbReference type="ARBA" id="ARBA00023211"/>
    </source>
</evidence>
<dbReference type="InterPro" id="IPR003821">
    <property type="entry name" value="DXP_reductoisomerase"/>
</dbReference>
<dbReference type="Gene3D" id="3.40.50.720">
    <property type="entry name" value="NAD(P)-binding Rossmann-like Domain"/>
    <property type="match status" value="1"/>
</dbReference>
<feature type="binding site" evidence="9">
    <location>
        <position position="123"/>
    </location>
    <ligand>
        <name>NADPH</name>
        <dbReference type="ChEBI" id="CHEBI:57783"/>
    </ligand>
</feature>
<keyword evidence="9" id="KW-0460">Magnesium</keyword>
<dbReference type="Pfam" id="PF08436">
    <property type="entry name" value="DXP_redisom_C"/>
    <property type="match status" value="1"/>
</dbReference>
<evidence type="ECO:0000259" key="11">
    <source>
        <dbReference type="Pfam" id="PF08436"/>
    </source>
</evidence>
<dbReference type="InterPro" id="IPR013512">
    <property type="entry name" value="DXP_reductoisomerase_N"/>
</dbReference>
<feature type="binding site" evidence="9">
    <location>
        <position position="147"/>
    </location>
    <ligand>
        <name>Mn(2+)</name>
        <dbReference type="ChEBI" id="CHEBI:29035"/>
    </ligand>
</feature>
<feature type="binding site" evidence="9">
    <location>
        <position position="149"/>
    </location>
    <ligand>
        <name>1-deoxy-D-xylulose 5-phosphate</name>
        <dbReference type="ChEBI" id="CHEBI:57792"/>
    </ligand>
</feature>
<feature type="binding site" evidence="9">
    <location>
        <position position="174"/>
    </location>
    <ligand>
        <name>1-deoxy-D-xylulose 5-phosphate</name>
        <dbReference type="ChEBI" id="CHEBI:57792"/>
    </ligand>
</feature>
<dbReference type="Pfam" id="PF13288">
    <property type="entry name" value="DXPR_C"/>
    <property type="match status" value="1"/>
</dbReference>
<evidence type="ECO:0000256" key="2">
    <source>
        <dbReference type="ARBA" id="ARBA00006825"/>
    </source>
</evidence>
<keyword evidence="14" id="KW-1185">Reference proteome</keyword>
<evidence type="ECO:0000256" key="8">
    <source>
        <dbReference type="ARBA" id="ARBA00048543"/>
    </source>
</evidence>
<feature type="binding site" evidence="9">
    <location>
        <position position="215"/>
    </location>
    <ligand>
        <name>1-deoxy-D-xylulose 5-phosphate</name>
        <dbReference type="ChEBI" id="CHEBI:57792"/>
    </ligand>
</feature>
<accession>A0A926EDE5</accession>
<feature type="binding site" evidence="9">
    <location>
        <position position="197"/>
    </location>
    <ligand>
        <name>1-deoxy-D-xylulose 5-phosphate</name>
        <dbReference type="ChEBI" id="CHEBI:57792"/>
    </ligand>
</feature>
<evidence type="ECO:0000259" key="12">
    <source>
        <dbReference type="Pfam" id="PF13288"/>
    </source>
</evidence>
<evidence type="ECO:0000256" key="7">
    <source>
        <dbReference type="ARBA" id="ARBA00023229"/>
    </source>
</evidence>
<feature type="binding site" evidence="9">
    <location>
        <position position="122"/>
    </location>
    <ligand>
        <name>1-deoxy-D-xylulose 5-phosphate</name>
        <dbReference type="ChEBI" id="CHEBI:57792"/>
    </ligand>
</feature>
<dbReference type="InterPro" id="IPR036291">
    <property type="entry name" value="NAD(P)-bd_dom_sf"/>
</dbReference>
<keyword evidence="3 9" id="KW-0479">Metal-binding</keyword>
<dbReference type="Gene3D" id="1.10.1740.10">
    <property type="match status" value="1"/>
</dbReference>
<feature type="binding site" evidence="9">
    <location>
        <position position="216"/>
    </location>
    <ligand>
        <name>1-deoxy-D-xylulose 5-phosphate</name>
        <dbReference type="ChEBI" id="CHEBI:57792"/>
    </ligand>
</feature>
<dbReference type="FunFam" id="3.40.50.720:FF:000045">
    <property type="entry name" value="1-deoxy-D-xylulose 5-phosphate reductoisomerase"/>
    <property type="match status" value="1"/>
</dbReference>
<feature type="domain" description="1-deoxy-D-xylulose 5-phosphate reductoisomerase C-terminal" evidence="11">
    <location>
        <begin position="143"/>
        <end position="227"/>
    </location>
</feature>
<comment type="caution">
    <text evidence="13">The sequence shown here is derived from an EMBL/GenBank/DDBJ whole genome shotgun (WGS) entry which is preliminary data.</text>
</comment>
<dbReference type="Proteomes" id="UP000660861">
    <property type="component" value="Unassembled WGS sequence"/>
</dbReference>
<dbReference type="EMBL" id="JACRTC010000001">
    <property type="protein sequence ID" value="MBC8569712.1"/>
    <property type="molecule type" value="Genomic_DNA"/>
</dbReference>
<dbReference type="Pfam" id="PF02670">
    <property type="entry name" value="DXP_reductoisom"/>
    <property type="match status" value="1"/>
</dbReference>
<organism evidence="13 14">
    <name type="scientific">Zongyangia hominis</name>
    <dbReference type="NCBI Taxonomy" id="2763677"/>
    <lineage>
        <taxon>Bacteria</taxon>
        <taxon>Bacillati</taxon>
        <taxon>Bacillota</taxon>
        <taxon>Clostridia</taxon>
        <taxon>Eubacteriales</taxon>
        <taxon>Oscillospiraceae</taxon>
        <taxon>Zongyangia</taxon>
    </lineage>
</organism>
<name>A0A926EDE5_9FIRM</name>
<dbReference type="InterPro" id="IPR026877">
    <property type="entry name" value="DXPR_C"/>
</dbReference>
<comment type="cofactor">
    <cofactor evidence="9">
        <name>Mg(2+)</name>
        <dbReference type="ChEBI" id="CHEBI:18420"/>
    </cofactor>
    <cofactor evidence="9">
        <name>Mn(2+)</name>
        <dbReference type="ChEBI" id="CHEBI:29035"/>
    </cofactor>
</comment>
<evidence type="ECO:0000259" key="10">
    <source>
        <dbReference type="Pfam" id="PF02670"/>
    </source>
</evidence>
<feature type="binding site" evidence="9">
    <location>
        <position position="219"/>
    </location>
    <ligand>
        <name>1-deoxy-D-xylulose 5-phosphate</name>
        <dbReference type="ChEBI" id="CHEBI:57792"/>
    </ligand>
</feature>
<dbReference type="AlphaFoldDB" id="A0A926EDE5"/>
<feature type="binding site" evidence="9">
    <location>
        <position position="203"/>
    </location>
    <ligand>
        <name>NADPH</name>
        <dbReference type="ChEBI" id="CHEBI:57783"/>
    </ligand>
</feature>
<dbReference type="PANTHER" id="PTHR30525:SF0">
    <property type="entry name" value="1-DEOXY-D-XYLULOSE 5-PHOSPHATE REDUCTOISOMERASE, CHLOROPLASTIC"/>
    <property type="match status" value="1"/>
</dbReference>
<dbReference type="SUPFAM" id="SSF55347">
    <property type="entry name" value="Glyceraldehyde-3-phosphate dehydrogenase-like, C-terminal domain"/>
    <property type="match status" value="1"/>
</dbReference>
<evidence type="ECO:0000256" key="5">
    <source>
        <dbReference type="ARBA" id="ARBA00023002"/>
    </source>
</evidence>
<dbReference type="PIRSF" id="PIRSF006205">
    <property type="entry name" value="Dxp_reductismrs"/>
    <property type="match status" value="1"/>
</dbReference>
<dbReference type="InterPro" id="IPR013644">
    <property type="entry name" value="DXP_reductoisomerase_C"/>
</dbReference>
<dbReference type="InterPro" id="IPR036169">
    <property type="entry name" value="DXPR_C_sf"/>
</dbReference>
<evidence type="ECO:0000256" key="1">
    <source>
        <dbReference type="ARBA" id="ARBA00005094"/>
    </source>
</evidence>
<protein>
    <recommendedName>
        <fullName evidence="9">1-deoxy-D-xylulose 5-phosphate reductoisomerase</fullName>
        <shortName evidence="9">DXP reductoisomerase</shortName>
        <ecNumber evidence="9">1.1.1.267</ecNumber>
    </recommendedName>
    <alternativeName>
        <fullName evidence="9">1-deoxyxylulose-5-phosphate reductoisomerase</fullName>
    </alternativeName>
    <alternativeName>
        <fullName evidence="9">2-C-methyl-D-erythritol 4-phosphate synthase</fullName>
    </alternativeName>
</protein>
<reference evidence="13" key="1">
    <citation type="submission" date="2020-08" db="EMBL/GenBank/DDBJ databases">
        <title>Genome public.</title>
        <authorList>
            <person name="Liu C."/>
            <person name="Sun Q."/>
        </authorList>
    </citation>
    <scope>NUCLEOTIDE SEQUENCE</scope>
    <source>
        <strain evidence="13">NSJ-54</strain>
    </source>
</reference>
<keyword evidence="7 9" id="KW-0414">Isoprene biosynthesis</keyword>
<dbReference type="RefSeq" id="WP_262396807.1">
    <property type="nucleotide sequence ID" value="NZ_JACRTC010000001.1"/>
</dbReference>
<dbReference type="HAMAP" id="MF_00183">
    <property type="entry name" value="DXP_reductoisom"/>
    <property type="match status" value="1"/>
</dbReference>
<feature type="binding site" evidence="9">
    <location>
        <position position="148"/>
    </location>
    <ligand>
        <name>1-deoxy-D-xylulose 5-phosphate</name>
        <dbReference type="ChEBI" id="CHEBI:57792"/>
    </ligand>
</feature>
<sequence>MAKKIAVLGSTGSIGTQTLDVIDHLGYEVTVLSANSSIDLLEEQARKYRPPYVAVANESAARALAERLRDLPVSVLCGEEGLKEAASLEENDIIVNAVVGIAGLVPTMAALEAGKTLALANKESLVAGGRLVLETAQRTGAQILPVDSEHSAIFQCLWGDGHREHLQKILLTASGGPFFGMKKEDLQRISVEDTLRHPTWNMGGKITVDSATLMNKGLELIEAVWLFGLRPEQVEIVVHRESVVHSAVEFADGSVIAQMGVPDMRLPIQLALTYPERLPGKTRPLSLTEYGSLTFYPPDFETFDCLRSCVRAIEMGGLMPCVVNGANEEAVGLFLQKKIPFLKIGELVEASLSLTEYRKEANSMEDIKRADGAARAFVRAQIG</sequence>
<dbReference type="PANTHER" id="PTHR30525">
    <property type="entry name" value="1-DEOXY-D-XYLULOSE 5-PHOSPHATE REDUCTOISOMERASE"/>
    <property type="match status" value="1"/>
</dbReference>
<gene>
    <name evidence="9" type="primary">dxr</name>
    <name evidence="13" type="ORF">H8709_02590</name>
</gene>
<dbReference type="SUPFAM" id="SSF51735">
    <property type="entry name" value="NAD(P)-binding Rossmann-fold domains"/>
    <property type="match status" value="1"/>
</dbReference>
<dbReference type="NCBIfam" id="TIGR00243">
    <property type="entry name" value="Dxr"/>
    <property type="match status" value="1"/>
</dbReference>
<dbReference type="SUPFAM" id="SSF69055">
    <property type="entry name" value="1-deoxy-D-xylulose-5-phosphate reductoisomerase, C-terminal domain"/>
    <property type="match status" value="1"/>
</dbReference>
<proteinExistence type="inferred from homology"/>
<evidence type="ECO:0000256" key="4">
    <source>
        <dbReference type="ARBA" id="ARBA00022857"/>
    </source>
</evidence>
<dbReference type="GO" id="GO:0030145">
    <property type="term" value="F:manganese ion binding"/>
    <property type="evidence" value="ECO:0007669"/>
    <property type="project" value="TreeGrafter"/>
</dbReference>
<keyword evidence="6 9" id="KW-0464">Manganese</keyword>
<evidence type="ECO:0000313" key="13">
    <source>
        <dbReference type="EMBL" id="MBC8569712.1"/>
    </source>
</evidence>
<keyword evidence="5 9" id="KW-0560">Oxidoreductase</keyword>
<evidence type="ECO:0000256" key="3">
    <source>
        <dbReference type="ARBA" id="ARBA00022723"/>
    </source>
</evidence>
<feature type="binding site" evidence="9">
    <location>
        <position position="14"/>
    </location>
    <ligand>
        <name>NADPH</name>
        <dbReference type="ChEBI" id="CHEBI:57783"/>
    </ligand>
</feature>
<comment type="caution">
    <text evidence="9">Lacks conserved residue(s) required for the propagation of feature annotation.</text>
</comment>
<feature type="binding site" evidence="9">
    <location>
        <position position="210"/>
    </location>
    <ligand>
        <name>1-deoxy-D-xylulose 5-phosphate</name>
        <dbReference type="ChEBI" id="CHEBI:57792"/>
    </ligand>
</feature>
<dbReference type="EC" id="1.1.1.267" evidence="9"/>
<dbReference type="GO" id="GO:0030604">
    <property type="term" value="F:1-deoxy-D-xylulose-5-phosphate reductoisomerase activity"/>
    <property type="evidence" value="ECO:0007669"/>
    <property type="project" value="UniProtKB-UniRule"/>
</dbReference>
<feature type="domain" description="1-deoxy-D-xylulose 5-phosphate reductoisomerase N-terminal" evidence="10">
    <location>
        <begin position="5"/>
        <end position="129"/>
    </location>
</feature>
<evidence type="ECO:0000313" key="14">
    <source>
        <dbReference type="Proteomes" id="UP000660861"/>
    </source>
</evidence>
<feature type="binding site" evidence="9">
    <location>
        <position position="12"/>
    </location>
    <ligand>
        <name>NADPH</name>
        <dbReference type="ChEBI" id="CHEBI:57783"/>
    </ligand>
</feature>
<dbReference type="GO" id="GO:0051484">
    <property type="term" value="P:isopentenyl diphosphate biosynthetic process, methylerythritol 4-phosphate pathway involved in terpenoid biosynthetic process"/>
    <property type="evidence" value="ECO:0007669"/>
    <property type="project" value="UniProtKB-ARBA"/>
</dbReference>
<feature type="binding site" evidence="9">
    <location>
        <position position="149"/>
    </location>
    <ligand>
        <name>Mn(2+)</name>
        <dbReference type="ChEBI" id="CHEBI:29035"/>
    </ligand>
</feature>
<comment type="function">
    <text evidence="9">Catalyzes the NADPH-dependent rearrangement and reduction of 1-deoxy-D-xylulose-5-phosphate (DXP) to 2-C-methyl-D-erythritol 4-phosphate (MEP).</text>
</comment>
<feature type="binding site" evidence="9">
    <location>
        <position position="121"/>
    </location>
    <ligand>
        <name>NADPH</name>
        <dbReference type="ChEBI" id="CHEBI:57783"/>
    </ligand>
</feature>
<feature type="binding site" evidence="9">
    <location>
        <position position="13"/>
    </location>
    <ligand>
        <name>NADPH</name>
        <dbReference type="ChEBI" id="CHEBI:57783"/>
    </ligand>
</feature>
<dbReference type="GO" id="GO:0070402">
    <property type="term" value="F:NADPH binding"/>
    <property type="evidence" value="ECO:0007669"/>
    <property type="project" value="InterPro"/>
</dbReference>
<comment type="catalytic activity">
    <reaction evidence="8">
        <text>2-C-methyl-D-erythritol 4-phosphate + NADP(+) = 1-deoxy-D-xylulose 5-phosphate + NADPH + H(+)</text>
        <dbReference type="Rhea" id="RHEA:13717"/>
        <dbReference type="ChEBI" id="CHEBI:15378"/>
        <dbReference type="ChEBI" id="CHEBI:57783"/>
        <dbReference type="ChEBI" id="CHEBI:57792"/>
        <dbReference type="ChEBI" id="CHEBI:58262"/>
        <dbReference type="ChEBI" id="CHEBI:58349"/>
        <dbReference type="EC" id="1.1.1.267"/>
    </reaction>
    <physiologicalReaction direction="right-to-left" evidence="8">
        <dbReference type="Rhea" id="RHEA:13719"/>
    </physiologicalReaction>
</comment>
<evidence type="ECO:0000256" key="9">
    <source>
        <dbReference type="HAMAP-Rule" id="MF_00183"/>
    </source>
</evidence>
<comment type="similarity">
    <text evidence="2 9">Belongs to the DXR family.</text>
</comment>